<dbReference type="Proteomes" id="UP001597062">
    <property type="component" value="Unassembled WGS sequence"/>
</dbReference>
<accession>A0ABW3JUZ9</accession>
<comment type="caution">
    <text evidence="3">The sequence shown here is derived from an EMBL/GenBank/DDBJ whole genome shotgun (WGS) entry which is preliminary data.</text>
</comment>
<keyword evidence="2" id="KW-0812">Transmembrane</keyword>
<protein>
    <submittedName>
        <fullName evidence="3">Beta-carotene 15,15'-monooxygenase</fullName>
    </submittedName>
</protein>
<name>A0ABW3JUZ9_9FLAO</name>
<evidence type="ECO:0000256" key="2">
    <source>
        <dbReference type="SAM" id="Phobius"/>
    </source>
</evidence>
<keyword evidence="4" id="KW-1185">Reference proteome</keyword>
<proteinExistence type="predicted"/>
<feature type="transmembrane region" description="Helical" evidence="2">
    <location>
        <begin position="145"/>
        <end position="164"/>
    </location>
</feature>
<dbReference type="EMBL" id="JBHTJR010000045">
    <property type="protein sequence ID" value="MFD0993182.1"/>
    <property type="molecule type" value="Genomic_DNA"/>
</dbReference>
<reference evidence="4" key="1">
    <citation type="journal article" date="2019" name="Int. J. Syst. Evol. Microbiol.">
        <title>The Global Catalogue of Microorganisms (GCM) 10K type strain sequencing project: providing services to taxonomists for standard genome sequencing and annotation.</title>
        <authorList>
            <consortium name="The Broad Institute Genomics Platform"/>
            <consortium name="The Broad Institute Genome Sequencing Center for Infectious Disease"/>
            <person name="Wu L."/>
            <person name="Ma J."/>
        </authorList>
    </citation>
    <scope>NUCLEOTIDE SEQUENCE [LARGE SCALE GENOMIC DNA]</scope>
    <source>
        <strain evidence="4">CCUG 60527</strain>
    </source>
</reference>
<evidence type="ECO:0000313" key="3">
    <source>
        <dbReference type="EMBL" id="MFD0993182.1"/>
    </source>
</evidence>
<keyword evidence="2" id="KW-1133">Transmembrane helix</keyword>
<keyword evidence="2" id="KW-0472">Membrane</keyword>
<dbReference type="RefSeq" id="WP_386107177.1">
    <property type="nucleotide sequence ID" value="NZ_JBHTJR010000045.1"/>
</dbReference>
<feature type="transmembrane region" description="Helical" evidence="2">
    <location>
        <begin position="203"/>
        <end position="222"/>
    </location>
</feature>
<evidence type="ECO:0000313" key="4">
    <source>
        <dbReference type="Proteomes" id="UP001597062"/>
    </source>
</evidence>
<keyword evidence="1" id="KW-0175">Coiled coil</keyword>
<sequence>MIKKLKDLVKTKTEEKSNELDSGRVIQLDERERKQTYHEAGFRDSTRNFGDKIALNICLQAIYAKFQNEEKINKTKQNEYNEPYLSEKSEKETEIKTKSVVFDNISEKIEKRKKGIENLKHEIADIPNNPEKYGIDAKKGASLKFWIGIILIVPISIYLITFYVSTSYSAFFKQFEIGDGVMQSILDANAFTKAWSDGPLEGLFVTFIPFVFMGLGFLIHMFGEVKNTSNTLKVISLFIVTFVFDAILAYQIENNLYDLSKSISSPEFSLPIAFQKVAFWGIIFAGFIVYVIWGLVFDFILKEHKEKDKIKMAIDARVNKIKIEKENIDGLEHKLHDIKEDIETIKGRIEELKRLINGVIIPVKEYHLYASEYMQGWITSINQNLHGSFTKKQDLIHECNETYKTHIIEVGSNNEYQNKIFLSQS</sequence>
<feature type="transmembrane region" description="Helical" evidence="2">
    <location>
        <begin position="234"/>
        <end position="252"/>
    </location>
</feature>
<evidence type="ECO:0000256" key="1">
    <source>
        <dbReference type="SAM" id="Coils"/>
    </source>
</evidence>
<feature type="coiled-coil region" evidence="1">
    <location>
        <begin position="321"/>
        <end position="355"/>
    </location>
</feature>
<organism evidence="3 4">
    <name type="scientific">Tenacibaculum geojense</name>
    <dbReference type="NCBI Taxonomy" id="915352"/>
    <lineage>
        <taxon>Bacteria</taxon>
        <taxon>Pseudomonadati</taxon>
        <taxon>Bacteroidota</taxon>
        <taxon>Flavobacteriia</taxon>
        <taxon>Flavobacteriales</taxon>
        <taxon>Flavobacteriaceae</taxon>
        <taxon>Tenacibaculum</taxon>
    </lineage>
</organism>
<feature type="transmembrane region" description="Helical" evidence="2">
    <location>
        <begin position="277"/>
        <end position="301"/>
    </location>
</feature>
<gene>
    <name evidence="3" type="ORF">ACFQ1U_08195</name>
</gene>